<dbReference type="RefSeq" id="WP_254090340.1">
    <property type="nucleotide sequence ID" value="NZ_JAHESC010000013.1"/>
</dbReference>
<keyword evidence="2" id="KW-0418">Kinase</keyword>
<dbReference type="PROSITE" id="PS00109">
    <property type="entry name" value="PROTEIN_KINASE_TYR"/>
    <property type="match status" value="1"/>
</dbReference>
<dbReference type="PANTHER" id="PTHR24362:SF309">
    <property type="entry name" value="PROTEIN KINASE DOMAIN-CONTAINING PROTEIN"/>
    <property type="match status" value="1"/>
</dbReference>
<dbReference type="PROSITE" id="PS50011">
    <property type="entry name" value="PROTEIN_KINASE_DOM"/>
    <property type="match status" value="1"/>
</dbReference>
<dbReference type="Pfam" id="PF00069">
    <property type="entry name" value="Pkinase"/>
    <property type="match status" value="1"/>
</dbReference>
<dbReference type="InterPro" id="IPR008266">
    <property type="entry name" value="Tyr_kinase_AS"/>
</dbReference>
<proteinExistence type="predicted"/>
<name>A0AAP2D7W8_9BACT</name>
<keyword evidence="2" id="KW-0808">Transferase</keyword>
<dbReference type="Pfam" id="PF05147">
    <property type="entry name" value="LANC_like"/>
    <property type="match status" value="1"/>
</dbReference>
<dbReference type="GO" id="GO:0005524">
    <property type="term" value="F:ATP binding"/>
    <property type="evidence" value="ECO:0007669"/>
    <property type="project" value="InterPro"/>
</dbReference>
<organism evidence="2 3">
    <name type="scientific">Dawidia soli</name>
    <dbReference type="NCBI Taxonomy" id="2782352"/>
    <lineage>
        <taxon>Bacteria</taxon>
        <taxon>Pseudomonadati</taxon>
        <taxon>Bacteroidota</taxon>
        <taxon>Cytophagia</taxon>
        <taxon>Cytophagales</taxon>
        <taxon>Chryseotaleaceae</taxon>
        <taxon>Dawidia</taxon>
    </lineage>
</organism>
<evidence type="ECO:0000313" key="2">
    <source>
        <dbReference type="EMBL" id="MBT1687106.1"/>
    </source>
</evidence>
<dbReference type="InterPro" id="IPR007822">
    <property type="entry name" value="LANC-like"/>
</dbReference>
<dbReference type="GO" id="GO:0005975">
    <property type="term" value="P:carbohydrate metabolic process"/>
    <property type="evidence" value="ECO:0007669"/>
    <property type="project" value="InterPro"/>
</dbReference>
<dbReference type="PANTHER" id="PTHR24362">
    <property type="entry name" value="SERINE/THREONINE-PROTEIN KINASE NEK"/>
    <property type="match status" value="1"/>
</dbReference>
<reference evidence="2 3" key="1">
    <citation type="submission" date="2021-05" db="EMBL/GenBank/DDBJ databases">
        <title>A Polyphasic approach of four new species of the genus Ohtaekwangia: Ohtaekwangia histidinii sp. nov., Ohtaekwangia cretensis sp. nov., Ohtaekwangia indiensis sp. nov., Ohtaekwangia reichenbachii sp. nov. from diverse environment.</title>
        <authorList>
            <person name="Octaviana S."/>
        </authorList>
    </citation>
    <scope>NUCLEOTIDE SEQUENCE [LARGE SCALE GENOMIC DNA]</scope>
    <source>
        <strain evidence="2 3">PWU37</strain>
    </source>
</reference>
<dbReference type="Gene3D" id="1.50.10.10">
    <property type="match status" value="1"/>
</dbReference>
<dbReference type="PRINTS" id="PR01950">
    <property type="entry name" value="LANCSUPER"/>
</dbReference>
<evidence type="ECO:0000313" key="3">
    <source>
        <dbReference type="Proteomes" id="UP001319180"/>
    </source>
</evidence>
<dbReference type="InterPro" id="IPR011009">
    <property type="entry name" value="Kinase-like_dom_sf"/>
</dbReference>
<dbReference type="EMBL" id="JAHESC010000013">
    <property type="protein sequence ID" value="MBT1687106.1"/>
    <property type="molecule type" value="Genomic_DNA"/>
</dbReference>
<dbReference type="SUPFAM" id="SSF158745">
    <property type="entry name" value="LanC-like"/>
    <property type="match status" value="1"/>
</dbReference>
<dbReference type="InterPro" id="IPR000719">
    <property type="entry name" value="Prot_kinase_dom"/>
</dbReference>
<keyword evidence="3" id="KW-1185">Reference proteome</keyword>
<gene>
    <name evidence="2" type="ORF">KK078_11080</name>
</gene>
<dbReference type="GO" id="GO:0004672">
    <property type="term" value="F:protein kinase activity"/>
    <property type="evidence" value="ECO:0007669"/>
    <property type="project" value="InterPro"/>
</dbReference>
<feature type="domain" description="Protein kinase" evidence="1">
    <location>
        <begin position="187"/>
        <end position="450"/>
    </location>
</feature>
<dbReference type="GO" id="GO:0031179">
    <property type="term" value="P:peptide modification"/>
    <property type="evidence" value="ECO:0007669"/>
    <property type="project" value="InterPro"/>
</dbReference>
<dbReference type="CDD" id="cd04791">
    <property type="entry name" value="LanC_SerThrkinase"/>
    <property type="match status" value="1"/>
</dbReference>
<dbReference type="Pfam" id="PF25816">
    <property type="entry name" value="RamC_N"/>
    <property type="match status" value="1"/>
</dbReference>
<protein>
    <submittedName>
        <fullName evidence="2">Protein kinase/lanthionine synthetase C family protein</fullName>
    </submittedName>
</protein>
<dbReference type="SUPFAM" id="SSF56112">
    <property type="entry name" value="Protein kinase-like (PK-like)"/>
    <property type="match status" value="1"/>
</dbReference>
<dbReference type="AlphaFoldDB" id="A0AAP2D7W8"/>
<accession>A0AAP2D7W8</accession>
<dbReference type="InterPro" id="IPR057929">
    <property type="entry name" value="RamC_N"/>
</dbReference>
<dbReference type="SMART" id="SM00220">
    <property type="entry name" value="S_TKc"/>
    <property type="match status" value="1"/>
</dbReference>
<dbReference type="SMART" id="SM01260">
    <property type="entry name" value="LANC_like"/>
    <property type="match status" value="1"/>
</dbReference>
<dbReference type="InterPro" id="IPR012341">
    <property type="entry name" value="6hp_glycosidase-like_sf"/>
</dbReference>
<comment type="caution">
    <text evidence="2">The sequence shown here is derived from an EMBL/GenBank/DDBJ whole genome shotgun (WGS) entry which is preliminary data.</text>
</comment>
<sequence>MYAQNTISLTQINKNDFGRLLRLKNIKFKEADQYYYQVGTVKHTEGWVLHVSVIKNQITSLLNTVLPLLIKEKIAFKIVRDVNIASTMNDGLLGNIQIGKILCLYPENKDKANDLVQALITLTLPFTGPAVSTDAKLSGNVYANYEYLTPGTHELPVPFRMPKGQQWCFQKIAQPAASASNIIHSSYLIREVLKTDTKGNVLKTLWLNGFWFKNCILKEGLHDMLSDNHGRDMRDRLRWQFTLQQNLQKHLRVPKPYELFEEKGNVYISMEIIKGKLLQEVISIVNENVIWPALTLDKKNLLLNYLIQLLNTVNILHNVGIIHRDISPTNFMIDRNNNLIMIDFELAYDYKRAVPSPPFDAGINCFTSPERSPEREPTIQEDVYSLGAMMFLFFTNMTPKHSSDSNHLAENLNYLIGDAQIVQLIIKCLDTNPNERPSLNTIVTQIKEYQNNLKASQNIRHPENRRPSEIQINHLITDSLRALSTPLFTGSDKIWHSSIIENGKQIQPGIYSGISGVLYTLAIAKKEEISVKSLSSIYSENYRYLTSKYLSQNGLKRPSGLFTGTAGVALYLSKGMESKLTPSTSENRAIIRDYLDCLSLDANLATGAAGNGIAALQCDQFLDEQMLKKALQDCLNILIKTQQYDGSWINNGEKKTGFSEGVAGIIIFLLEYYHRYKDEESKASATKALNWLCKKMARQNGNPIWPISDKRRNASPWLTDGFSGIALCMIRAYKILQDDRYKNLVEGTLRNIPFYLVVNNLSIAKGICGIGQVYLEAAEIFNNNEWRERADWIAQVIIRSGYSQADGSRYWAVDSAKSVSADLMTGNCGVIHFLMRYLYPGKISFPLLP</sequence>
<evidence type="ECO:0000259" key="1">
    <source>
        <dbReference type="PROSITE" id="PS50011"/>
    </source>
</evidence>
<dbReference type="InterPro" id="IPR058053">
    <property type="entry name" value="RamC_C"/>
</dbReference>
<dbReference type="Proteomes" id="UP001319180">
    <property type="component" value="Unassembled WGS sequence"/>
</dbReference>
<dbReference type="Gene3D" id="1.10.510.10">
    <property type="entry name" value="Transferase(Phosphotransferase) domain 1"/>
    <property type="match status" value="1"/>
</dbReference>